<comment type="caution">
    <text evidence="1">The sequence shown here is derived from an EMBL/GenBank/DDBJ whole genome shotgun (WGS) entry which is preliminary data.</text>
</comment>
<gene>
    <name evidence="1" type="ORF">LTR37_009424</name>
</gene>
<evidence type="ECO:0000313" key="1">
    <source>
        <dbReference type="EMBL" id="KAK3711906.1"/>
    </source>
</evidence>
<accession>A0ACC3N8D9</accession>
<dbReference type="Proteomes" id="UP001281147">
    <property type="component" value="Unassembled WGS sequence"/>
</dbReference>
<protein>
    <submittedName>
        <fullName evidence="1">Uncharacterized protein</fullName>
    </submittedName>
</protein>
<name>A0ACC3N8D9_9PEZI</name>
<organism evidence="1 2">
    <name type="scientific">Vermiconidia calcicola</name>
    <dbReference type="NCBI Taxonomy" id="1690605"/>
    <lineage>
        <taxon>Eukaryota</taxon>
        <taxon>Fungi</taxon>
        <taxon>Dikarya</taxon>
        <taxon>Ascomycota</taxon>
        <taxon>Pezizomycotina</taxon>
        <taxon>Dothideomycetes</taxon>
        <taxon>Dothideomycetidae</taxon>
        <taxon>Mycosphaerellales</taxon>
        <taxon>Extremaceae</taxon>
        <taxon>Vermiconidia</taxon>
    </lineage>
</organism>
<keyword evidence="2" id="KW-1185">Reference proteome</keyword>
<dbReference type="EMBL" id="JAUTXU010000073">
    <property type="protein sequence ID" value="KAK3711906.1"/>
    <property type="molecule type" value="Genomic_DNA"/>
</dbReference>
<evidence type="ECO:0000313" key="2">
    <source>
        <dbReference type="Proteomes" id="UP001281147"/>
    </source>
</evidence>
<proteinExistence type="predicted"/>
<sequence length="938" mass="105468">MEAPSTQSSTFTNIAANDQARLHAGHVYNTYYYYTPSASPRPPDDKSGGTRSDEELLNSVAGSLVKQHALSRESLNSYQHLLPPRRCTHFVQRESSATAIREFFGSEEKSKRFVLWGTGGVGKTQIALDYAHSRIEASNVFWIRSDQLASFSRDYAQVLQLLGPNNNMLDQKVNDMEMLTHAYQALRNCGPVLLILDNADLLDDFLGRSTNSIDLTPFLPENADILITTRDPRFLGAVVPASNGIKVPAMEETEATELLKSSVPPHLATAADGNAVSELLDDLGNLPLAVAQAAANISELQISLSVYTKSYQNRRDRALLMQEPVQGPTRVGTFTKPQSILITWELSFEYLETNYPDSAYCLNAMSLFHWRYIPARFMLRLPRFSKMSTIGFQNVIKRLLHLSLIDDVVDVENLTEYSLHPLVHERIFEKLQQNDVALADLLDAAVNTIAAIFPFLEMEVKRSRVCTQYAIARYLIPHALHQIDVLADLDHDSKGAASLMQVVSRYFQVGNFTTMAVSISDRALDMAGKVWSSEEPPHIYAHKLHAQCMLSNADYEGAKQQSLLCLDLLESQAIQYALGKDKLLAEKLDVIGTLAESVNGLKDFAEYSAISQRRIDLSIEAGLNQRDTRVLRHNLAHSLASIGELDDAERINEELLLEVGQDIEWKAIHQNFYTVMQNLKAKITRMRHPVEVAHRQRLEIFREVFKYTIGNEGPTNLDTWKAVNNLLAELVLQESGQLLPEATDAATQMLMVTLASDIIIQGQFLETFQNFVAIVYSIPDYADAVNVQQLKHLTRKLEKLRALVQVLIEAQDLSLVDVVKPTPHGVNTYAVVFQREGRFAQAELGHRHALELLSSRQYAPDGDLEAVIHYNIMLAISWQPGRLDEAFQYREQHRQMIAKSEATYGDFGTRLSRFKTECELYEDASARLERGWTIEDSG</sequence>
<reference evidence="1" key="1">
    <citation type="submission" date="2023-07" db="EMBL/GenBank/DDBJ databases">
        <title>Black Yeasts Isolated from many extreme environments.</title>
        <authorList>
            <person name="Coleine C."/>
            <person name="Stajich J.E."/>
            <person name="Selbmann L."/>
        </authorList>
    </citation>
    <scope>NUCLEOTIDE SEQUENCE</scope>
    <source>
        <strain evidence="1">CCFEE 5714</strain>
    </source>
</reference>